<dbReference type="SUPFAM" id="SSF53756">
    <property type="entry name" value="UDP-Glycosyltransferase/glycogen phosphorylase"/>
    <property type="match status" value="1"/>
</dbReference>
<evidence type="ECO:0000256" key="2">
    <source>
        <dbReference type="ARBA" id="ARBA00022676"/>
    </source>
</evidence>
<feature type="transmembrane region" description="Helical" evidence="6">
    <location>
        <begin position="503"/>
        <end position="526"/>
    </location>
</feature>
<organism evidence="8 9">
    <name type="scientific">Salmo salar</name>
    <name type="common">Atlantic salmon</name>
    <dbReference type="NCBI Taxonomy" id="8030"/>
    <lineage>
        <taxon>Eukaryota</taxon>
        <taxon>Metazoa</taxon>
        <taxon>Chordata</taxon>
        <taxon>Craniata</taxon>
        <taxon>Vertebrata</taxon>
        <taxon>Euteleostomi</taxon>
        <taxon>Actinopterygii</taxon>
        <taxon>Neopterygii</taxon>
        <taxon>Teleostei</taxon>
        <taxon>Protacanthopterygii</taxon>
        <taxon>Salmoniformes</taxon>
        <taxon>Salmonidae</taxon>
        <taxon>Salmoninae</taxon>
        <taxon>Salmo</taxon>
    </lineage>
</organism>
<sequence>MSERVQRSLVLPTFVWLLLPLMLLLTLPLGCHGSRILVFPIDGSHWVNMEVLVKELHGRSHQMTVIRQAESWFVRERSPHYTSVTVKLGVTKFNLSFFEQAVRNVLEGRRKGLVMGSLVQIRELVSILRAAHSATRTMLSIMLEDWALMTQLKDSSFDLMLTDPGMPAGIILAHYLNLTMVYNVRWMSFGEGHFSIAPSPISYVPVPGSGLTDNMGLLQRTQNLMHYIINLLQERLLVLPIYSDILDQHFPPGTDLLSLQQSADMWLMRVDFVFEFPRPTMPNVVYIGGFQCRPAKPLPGELEAFMQSSGEQGVVVMSLGTLISVLPKEVTEAVAAAFAQLPQKVVWRLMGKRPSSLGNNTLLLDWLPQNDLLGHPKTRAFVAHGGTNGVYEAIYHGVPVLGLPLLFDQQDNLVRLQAKGAAQVLDAATLTEWEFLEALQDILKNPSYQRSMKRLSSLHRDQPLHPLDRAVFWVEYVIRNKGASHLRTEAYSMPWYSYYSLDVVALLLTIPLGSVGALFSFVRVLLKRRSKKTMPHLGNTKIENSAKPDSKSVENIPQLDKKKTEKMSHADKKKTEKTQSEEQR</sequence>
<dbReference type="Gene3D" id="3.40.50.2000">
    <property type="entry name" value="Glycogen Phosphorylase B"/>
    <property type="match status" value="1"/>
</dbReference>
<dbReference type="RefSeq" id="XP_045546356.1">
    <property type="nucleotide sequence ID" value="XM_045690400.1"/>
</dbReference>
<dbReference type="Pfam" id="PF00201">
    <property type="entry name" value="UDPGT"/>
    <property type="match status" value="1"/>
</dbReference>
<evidence type="ECO:0000313" key="9">
    <source>
        <dbReference type="RefSeq" id="XP_045546356.1"/>
    </source>
</evidence>
<dbReference type="PANTHER" id="PTHR48043:SF32">
    <property type="entry name" value="UDP-GLUCURONOSYLTRANSFERASE"/>
    <property type="match status" value="1"/>
</dbReference>
<accession>A0ABM3CIH2</accession>
<keyword evidence="3 4" id="KW-0808">Transferase</keyword>
<name>A0ABM3CIH2_SALSA</name>
<evidence type="ECO:0000313" key="8">
    <source>
        <dbReference type="Proteomes" id="UP001652741"/>
    </source>
</evidence>
<protein>
    <submittedName>
        <fullName evidence="9">UDP glucuronosyltransferase 5 family, polypeptide G2</fullName>
    </submittedName>
</protein>
<feature type="region of interest" description="Disordered" evidence="5">
    <location>
        <begin position="536"/>
        <end position="584"/>
    </location>
</feature>
<feature type="compositionally biased region" description="Basic and acidic residues" evidence="5">
    <location>
        <begin position="559"/>
        <end position="584"/>
    </location>
</feature>
<keyword evidence="7" id="KW-0732">Signal</keyword>
<dbReference type="PROSITE" id="PS00375">
    <property type="entry name" value="UDPGT"/>
    <property type="match status" value="1"/>
</dbReference>
<keyword evidence="6" id="KW-0472">Membrane</keyword>
<evidence type="ECO:0000256" key="3">
    <source>
        <dbReference type="ARBA" id="ARBA00022679"/>
    </source>
</evidence>
<evidence type="ECO:0000256" key="6">
    <source>
        <dbReference type="SAM" id="Phobius"/>
    </source>
</evidence>
<evidence type="ECO:0000256" key="1">
    <source>
        <dbReference type="ARBA" id="ARBA00009995"/>
    </source>
</evidence>
<reference evidence="9" key="1">
    <citation type="submission" date="2025-08" db="UniProtKB">
        <authorList>
            <consortium name="RefSeq"/>
        </authorList>
    </citation>
    <scope>IDENTIFICATION</scope>
</reference>
<evidence type="ECO:0000256" key="4">
    <source>
        <dbReference type="RuleBase" id="RU003718"/>
    </source>
</evidence>
<keyword evidence="8" id="KW-1185">Reference proteome</keyword>
<dbReference type="InterPro" id="IPR035595">
    <property type="entry name" value="UDP_glycos_trans_CS"/>
</dbReference>
<evidence type="ECO:0000256" key="5">
    <source>
        <dbReference type="SAM" id="MobiDB-lite"/>
    </source>
</evidence>
<gene>
    <name evidence="9" type="primary">ugt5g2</name>
</gene>
<dbReference type="GeneID" id="106563175"/>
<keyword evidence="6" id="KW-0812">Transmembrane</keyword>
<dbReference type="InterPro" id="IPR002213">
    <property type="entry name" value="UDP_glucos_trans"/>
</dbReference>
<dbReference type="PANTHER" id="PTHR48043">
    <property type="entry name" value="EG:EG0003.4 PROTEIN-RELATED"/>
    <property type="match status" value="1"/>
</dbReference>
<keyword evidence="2 4" id="KW-0328">Glycosyltransferase</keyword>
<dbReference type="Proteomes" id="UP001652741">
    <property type="component" value="Chromosome ssa11"/>
</dbReference>
<comment type="similarity">
    <text evidence="1 4">Belongs to the UDP-glycosyltransferase family.</text>
</comment>
<dbReference type="CDD" id="cd03784">
    <property type="entry name" value="GT1_Gtf-like"/>
    <property type="match status" value="1"/>
</dbReference>
<feature type="chain" id="PRO_5046142302" evidence="7">
    <location>
        <begin position="34"/>
        <end position="584"/>
    </location>
</feature>
<feature type="signal peptide" evidence="7">
    <location>
        <begin position="1"/>
        <end position="33"/>
    </location>
</feature>
<dbReference type="InterPro" id="IPR050271">
    <property type="entry name" value="UDP-glycosyltransferase"/>
</dbReference>
<evidence type="ECO:0000256" key="7">
    <source>
        <dbReference type="SAM" id="SignalP"/>
    </source>
</evidence>
<keyword evidence="6" id="KW-1133">Transmembrane helix</keyword>
<proteinExistence type="inferred from homology"/>